<dbReference type="Proteomes" id="UP000593626">
    <property type="component" value="Chromosome"/>
</dbReference>
<feature type="transmembrane region" description="Helical" evidence="1">
    <location>
        <begin position="81"/>
        <end position="105"/>
    </location>
</feature>
<feature type="transmembrane region" description="Helical" evidence="1">
    <location>
        <begin position="49"/>
        <end position="69"/>
    </location>
</feature>
<keyword evidence="1" id="KW-1133">Transmembrane helix</keyword>
<feature type="transmembrane region" description="Helical" evidence="1">
    <location>
        <begin position="188"/>
        <end position="207"/>
    </location>
</feature>
<organism evidence="2 3">
    <name type="scientific">Mangrovibacillus cuniculi</name>
    <dbReference type="NCBI Taxonomy" id="2593652"/>
    <lineage>
        <taxon>Bacteria</taxon>
        <taxon>Bacillati</taxon>
        <taxon>Bacillota</taxon>
        <taxon>Bacilli</taxon>
        <taxon>Bacillales</taxon>
        <taxon>Bacillaceae</taxon>
        <taxon>Mangrovibacillus</taxon>
    </lineage>
</organism>
<keyword evidence="1" id="KW-0812">Transmembrane</keyword>
<evidence type="ECO:0008006" key="4">
    <source>
        <dbReference type="Google" id="ProtNLM"/>
    </source>
</evidence>
<keyword evidence="1" id="KW-0472">Membrane</keyword>
<sequence>MIRDIRDLYNRNLLSIIFISCLLVIPYSIFTLSMIEYVQTSIFIELDNIVAVFFIILNFSVLVPPYLYLVKKDYREEEIKVTEALKLFTTSFGYIFFFSFLFYAIGTLGSILLFIPSIIAALFLFLLPLYADKESIKESLQKVLQTLKKEHLFIFLDILLILCLNYLIWSGAVYLIDSFENNTFVYMLIRSLLNAIFLPIIYFYLFYKYRLDLGDHHE</sequence>
<accession>A0A7S8CE11</accession>
<gene>
    <name evidence="2" type="ORF">G8O30_15810</name>
</gene>
<dbReference type="EMBL" id="CP049742">
    <property type="protein sequence ID" value="QPC48279.1"/>
    <property type="molecule type" value="Genomic_DNA"/>
</dbReference>
<keyword evidence="3" id="KW-1185">Reference proteome</keyword>
<dbReference type="RefSeq" id="WP_239672968.1">
    <property type="nucleotide sequence ID" value="NZ_CP049742.1"/>
</dbReference>
<protein>
    <recommendedName>
        <fullName evidence="4">Beta-carotene 15,15'-monooxygenase</fullName>
    </recommendedName>
</protein>
<reference evidence="2 3" key="1">
    <citation type="submission" date="2019-07" db="EMBL/GenBank/DDBJ databases">
        <title>Genome sequence of 2 isolates from Red Sea Mangroves.</title>
        <authorList>
            <person name="Sefrji F."/>
            <person name="Michoud G."/>
            <person name="Merlino G."/>
            <person name="Daffonchio D."/>
        </authorList>
    </citation>
    <scope>NUCLEOTIDE SEQUENCE [LARGE SCALE GENOMIC DNA]</scope>
    <source>
        <strain evidence="2 3">R1DC41</strain>
    </source>
</reference>
<evidence type="ECO:0000313" key="2">
    <source>
        <dbReference type="EMBL" id="QPC48279.1"/>
    </source>
</evidence>
<evidence type="ECO:0000313" key="3">
    <source>
        <dbReference type="Proteomes" id="UP000593626"/>
    </source>
</evidence>
<name>A0A7S8CE11_9BACI</name>
<dbReference type="KEGG" id="mcui:G8O30_15810"/>
<dbReference type="AlphaFoldDB" id="A0A7S8CE11"/>
<evidence type="ECO:0000256" key="1">
    <source>
        <dbReference type="SAM" id="Phobius"/>
    </source>
</evidence>
<feature type="transmembrane region" description="Helical" evidence="1">
    <location>
        <begin position="111"/>
        <end position="131"/>
    </location>
</feature>
<proteinExistence type="predicted"/>
<feature type="transmembrane region" description="Helical" evidence="1">
    <location>
        <begin position="152"/>
        <end position="176"/>
    </location>
</feature>
<feature type="transmembrane region" description="Helical" evidence="1">
    <location>
        <begin position="12"/>
        <end position="29"/>
    </location>
</feature>